<accession>A0A1R2AW21</accession>
<keyword evidence="1" id="KW-0862">Zinc</keyword>
<evidence type="ECO:0000313" key="4">
    <source>
        <dbReference type="Proteomes" id="UP000187209"/>
    </source>
</evidence>
<name>A0A1R2AW21_9CILI</name>
<reference evidence="3 4" key="1">
    <citation type="submission" date="2016-11" db="EMBL/GenBank/DDBJ databases">
        <title>The macronuclear genome of Stentor coeruleus: a giant cell with tiny introns.</title>
        <authorList>
            <person name="Slabodnick M."/>
            <person name="Ruby J.G."/>
            <person name="Reiff S.B."/>
            <person name="Swart E.C."/>
            <person name="Gosai S."/>
            <person name="Prabakaran S."/>
            <person name="Witkowska E."/>
            <person name="Larue G.E."/>
            <person name="Fisher S."/>
            <person name="Freeman R.M."/>
            <person name="Gunawardena J."/>
            <person name="Chu W."/>
            <person name="Stover N.A."/>
            <person name="Gregory B.D."/>
            <person name="Nowacki M."/>
            <person name="Derisi J."/>
            <person name="Roy S.W."/>
            <person name="Marshall W.F."/>
            <person name="Sood P."/>
        </authorList>
    </citation>
    <scope>NUCLEOTIDE SEQUENCE [LARGE SCALE GENOMIC DNA]</scope>
    <source>
        <strain evidence="3">WM001</strain>
    </source>
</reference>
<comment type="caution">
    <text evidence="3">The sequence shown here is derived from an EMBL/GenBank/DDBJ whole genome shotgun (WGS) entry which is preliminary data.</text>
</comment>
<dbReference type="PROSITE" id="PS50089">
    <property type="entry name" value="ZF_RING_2"/>
    <property type="match status" value="1"/>
</dbReference>
<keyword evidence="1" id="KW-0479">Metal-binding</keyword>
<keyword evidence="4" id="KW-1185">Reference proteome</keyword>
<keyword evidence="1" id="KW-0863">Zinc-finger</keyword>
<dbReference type="SUPFAM" id="SSF57850">
    <property type="entry name" value="RING/U-box"/>
    <property type="match status" value="2"/>
</dbReference>
<dbReference type="EMBL" id="MPUH01001289">
    <property type="protein sequence ID" value="OMJ68724.1"/>
    <property type="molecule type" value="Genomic_DNA"/>
</dbReference>
<protein>
    <recommendedName>
        <fullName evidence="2">RING-type domain-containing protein</fullName>
    </recommendedName>
</protein>
<proteinExistence type="predicted"/>
<organism evidence="3 4">
    <name type="scientific">Stentor coeruleus</name>
    <dbReference type="NCBI Taxonomy" id="5963"/>
    <lineage>
        <taxon>Eukaryota</taxon>
        <taxon>Sar</taxon>
        <taxon>Alveolata</taxon>
        <taxon>Ciliophora</taxon>
        <taxon>Postciliodesmatophora</taxon>
        <taxon>Heterotrichea</taxon>
        <taxon>Heterotrichida</taxon>
        <taxon>Stentoridae</taxon>
        <taxon>Stentor</taxon>
    </lineage>
</organism>
<dbReference type="Proteomes" id="UP000187209">
    <property type="component" value="Unassembled WGS sequence"/>
</dbReference>
<dbReference type="GO" id="GO:0008270">
    <property type="term" value="F:zinc ion binding"/>
    <property type="evidence" value="ECO:0007669"/>
    <property type="project" value="UniProtKB-KW"/>
</dbReference>
<dbReference type="Gene3D" id="3.30.40.10">
    <property type="entry name" value="Zinc/RING finger domain, C3HC4 (zinc finger)"/>
    <property type="match status" value="1"/>
</dbReference>
<dbReference type="InterPro" id="IPR013083">
    <property type="entry name" value="Znf_RING/FYVE/PHD"/>
</dbReference>
<dbReference type="InterPro" id="IPR001841">
    <property type="entry name" value="Znf_RING"/>
</dbReference>
<sequence>MSIASQCLETHMNKLSKIIKSGFDTSNIEKIRSVLKSYSKHLKLNNLSLNVNITINASQCVRCGDFISTDYNIITLSCSHYICSFNCFKSMIDDMTGGDYTQIDFLFCPNQKCGSLLDSNQTKELLSKNKPEILRRQSFIGKVHTFVCNICDINKILDESITLDCMHQYCEKCFKDYLAVCVKTNSSKIRCHICDRRILPRLIAPYLDQEGLEILAKKAIDLDIDKNSDDDSLDENILLD</sequence>
<gene>
    <name evidence="3" type="ORF">SteCoe_33743</name>
</gene>
<evidence type="ECO:0000259" key="2">
    <source>
        <dbReference type="PROSITE" id="PS50089"/>
    </source>
</evidence>
<feature type="domain" description="RING-type" evidence="2">
    <location>
        <begin position="148"/>
        <end position="195"/>
    </location>
</feature>
<dbReference type="AlphaFoldDB" id="A0A1R2AW21"/>
<evidence type="ECO:0000256" key="1">
    <source>
        <dbReference type="PROSITE-ProRule" id="PRU00175"/>
    </source>
</evidence>
<evidence type="ECO:0000313" key="3">
    <source>
        <dbReference type="EMBL" id="OMJ68724.1"/>
    </source>
</evidence>